<evidence type="ECO:0000313" key="1">
    <source>
        <dbReference type="EMBL" id="CAF3714729.1"/>
    </source>
</evidence>
<dbReference type="EMBL" id="CAJNYV010005002">
    <property type="protein sequence ID" value="CAF3714729.1"/>
    <property type="molecule type" value="Genomic_DNA"/>
</dbReference>
<accession>A0A818VR85</accession>
<comment type="caution">
    <text evidence="1">The sequence shown here is derived from an EMBL/GenBank/DDBJ whole genome shotgun (WGS) entry which is preliminary data.</text>
</comment>
<dbReference type="AlphaFoldDB" id="A0A818VR85"/>
<dbReference type="Proteomes" id="UP000663838">
    <property type="component" value="Unassembled WGS sequence"/>
</dbReference>
<evidence type="ECO:0000313" key="3">
    <source>
        <dbReference type="Proteomes" id="UP000663865"/>
    </source>
</evidence>
<sequence length="502" mass="57139">MAFNASHRNSIYFADNAEMTSCEALTSAFSSSWKFDNFVCKSNCEVSKLLETKYNFLEELNSACVAVAAGDTLESFGAHEMTKGSIDDMDICKVIEKVFISKFGQNNLPNSDSIEYLRLLERIATERTSYPEAFKSDINLLPPFQQGISHGYTKPILYKLSTENNIRQWVNDNIKQKIKKETINIILKEIERVQLKLFGKSSKECDLIWYFTISTPWIALKSDSKCDLNCYVLAKDYITKPNWSQWENGFKNISSIQKTSNYYLRDNLICNCQMSKGRAVSNEKICVFELTTNGELLTAKMTQLEANVFRNLWLSWDLNRFARNTDIRKFISTESLNVIAFAGLGIALDYSFDYYKKLMREVRCCLVDGKNKYVDEKDDENEELIRKYPALFALMRQGRFLYFVVRTVRYEIAELRTEIQKCAKQGDIAKLAITTKADIANLAATTKADIANLAATTKADIANLAATTKTDIATLAATTKADFTKLDENVNKILSFLKGNQM</sequence>
<gene>
    <name evidence="1" type="ORF">KIK155_LOCUS27573</name>
    <name evidence="2" type="ORF">TOA249_LOCUS30483</name>
</gene>
<proteinExistence type="predicted"/>
<protein>
    <submittedName>
        <fullName evidence="1">Uncharacterized protein</fullName>
    </submittedName>
</protein>
<dbReference type="Proteomes" id="UP000663865">
    <property type="component" value="Unassembled WGS sequence"/>
</dbReference>
<dbReference type="EMBL" id="CAJOBS010005347">
    <property type="protein sequence ID" value="CAF4898170.1"/>
    <property type="molecule type" value="Genomic_DNA"/>
</dbReference>
<organism evidence="1 3">
    <name type="scientific">Rotaria socialis</name>
    <dbReference type="NCBI Taxonomy" id="392032"/>
    <lineage>
        <taxon>Eukaryota</taxon>
        <taxon>Metazoa</taxon>
        <taxon>Spiralia</taxon>
        <taxon>Gnathifera</taxon>
        <taxon>Rotifera</taxon>
        <taxon>Eurotatoria</taxon>
        <taxon>Bdelloidea</taxon>
        <taxon>Philodinida</taxon>
        <taxon>Philodinidae</taxon>
        <taxon>Rotaria</taxon>
    </lineage>
</organism>
<reference evidence="1" key="1">
    <citation type="submission" date="2021-02" db="EMBL/GenBank/DDBJ databases">
        <authorList>
            <person name="Nowell W R."/>
        </authorList>
    </citation>
    <scope>NUCLEOTIDE SEQUENCE</scope>
</reference>
<name>A0A818VR85_9BILA</name>
<evidence type="ECO:0000313" key="2">
    <source>
        <dbReference type="EMBL" id="CAF4898170.1"/>
    </source>
</evidence>